<gene>
    <name evidence="8" type="ORF">ACFQ4M_10345</name>
</gene>
<evidence type="ECO:0000313" key="8">
    <source>
        <dbReference type="EMBL" id="MFD1263985.1"/>
    </source>
</evidence>
<feature type="transmembrane region" description="Helical" evidence="7">
    <location>
        <begin position="360"/>
        <end position="379"/>
    </location>
</feature>
<evidence type="ECO:0000256" key="5">
    <source>
        <dbReference type="ARBA" id="ARBA00022989"/>
    </source>
</evidence>
<feature type="transmembrane region" description="Helical" evidence="7">
    <location>
        <begin position="385"/>
        <end position="406"/>
    </location>
</feature>
<dbReference type="Proteomes" id="UP001597158">
    <property type="component" value="Unassembled WGS sequence"/>
</dbReference>
<dbReference type="PANTHER" id="PTHR30250">
    <property type="entry name" value="PST FAMILY PREDICTED COLANIC ACID TRANSPORTER"/>
    <property type="match status" value="1"/>
</dbReference>
<feature type="transmembrane region" description="Helical" evidence="7">
    <location>
        <begin position="331"/>
        <end position="353"/>
    </location>
</feature>
<feature type="transmembrane region" description="Helical" evidence="7">
    <location>
        <begin position="211"/>
        <end position="232"/>
    </location>
</feature>
<feature type="transmembrane region" description="Helical" evidence="7">
    <location>
        <begin position="446"/>
        <end position="468"/>
    </location>
</feature>
<evidence type="ECO:0000256" key="3">
    <source>
        <dbReference type="ARBA" id="ARBA00022475"/>
    </source>
</evidence>
<proteinExistence type="inferred from homology"/>
<comment type="similarity">
    <text evidence="2">Belongs to the polysaccharide synthase family.</text>
</comment>
<evidence type="ECO:0000256" key="7">
    <source>
        <dbReference type="SAM" id="Phobius"/>
    </source>
</evidence>
<dbReference type="CDD" id="cd13127">
    <property type="entry name" value="MATE_tuaB_like"/>
    <property type="match status" value="1"/>
</dbReference>
<evidence type="ECO:0000256" key="2">
    <source>
        <dbReference type="ARBA" id="ARBA00007430"/>
    </source>
</evidence>
<feature type="transmembrane region" description="Helical" evidence="7">
    <location>
        <begin position="84"/>
        <end position="107"/>
    </location>
</feature>
<dbReference type="Pfam" id="PF13440">
    <property type="entry name" value="Polysacc_synt_3"/>
    <property type="match status" value="1"/>
</dbReference>
<evidence type="ECO:0000256" key="4">
    <source>
        <dbReference type="ARBA" id="ARBA00022692"/>
    </source>
</evidence>
<feature type="transmembrane region" description="Helical" evidence="7">
    <location>
        <begin position="179"/>
        <end position="199"/>
    </location>
</feature>
<feature type="transmembrane region" description="Helical" evidence="7">
    <location>
        <begin position="119"/>
        <end position="140"/>
    </location>
</feature>
<reference evidence="9" key="1">
    <citation type="journal article" date="2019" name="Int. J. Syst. Evol. Microbiol.">
        <title>The Global Catalogue of Microorganisms (GCM) 10K type strain sequencing project: providing services to taxonomists for standard genome sequencing and annotation.</title>
        <authorList>
            <consortium name="The Broad Institute Genomics Platform"/>
            <consortium name="The Broad Institute Genome Sequencing Center for Infectious Disease"/>
            <person name="Wu L."/>
            <person name="Ma J."/>
        </authorList>
    </citation>
    <scope>NUCLEOTIDE SEQUENCE [LARGE SCALE GENOMIC DNA]</scope>
    <source>
        <strain evidence="9">CCUG 48884</strain>
    </source>
</reference>
<dbReference type="InterPro" id="IPR050833">
    <property type="entry name" value="Poly_Biosynth_Transport"/>
</dbReference>
<feature type="transmembrane region" description="Helical" evidence="7">
    <location>
        <begin position="50"/>
        <end position="72"/>
    </location>
</feature>
<feature type="transmembrane region" description="Helical" evidence="7">
    <location>
        <begin position="418"/>
        <end position="440"/>
    </location>
</feature>
<accession>A0ABW3WDS1</accession>
<keyword evidence="5 7" id="KW-1133">Transmembrane helix</keyword>
<feature type="transmembrane region" description="Helical" evidence="7">
    <location>
        <begin position="252"/>
        <end position="274"/>
    </location>
</feature>
<comment type="subcellular location">
    <subcellularLocation>
        <location evidence="1">Cell membrane</location>
        <topology evidence="1">Multi-pass membrane protein</topology>
    </subcellularLocation>
</comment>
<evidence type="ECO:0000256" key="6">
    <source>
        <dbReference type="ARBA" id="ARBA00023136"/>
    </source>
</evidence>
<evidence type="ECO:0000256" key="1">
    <source>
        <dbReference type="ARBA" id="ARBA00004651"/>
    </source>
</evidence>
<keyword evidence="6 7" id="KW-0472">Membrane</keyword>
<name>A0ABW3WDS1_9RHOO</name>
<dbReference type="EMBL" id="JBHTMC010000020">
    <property type="protein sequence ID" value="MFD1263985.1"/>
    <property type="molecule type" value="Genomic_DNA"/>
</dbReference>
<feature type="transmembrane region" description="Helical" evidence="7">
    <location>
        <begin position="152"/>
        <end position="173"/>
    </location>
</feature>
<comment type="caution">
    <text evidence="8">The sequence shown here is derived from an EMBL/GenBank/DDBJ whole genome shotgun (WGS) entry which is preliminary data.</text>
</comment>
<keyword evidence="9" id="KW-1185">Reference proteome</keyword>
<keyword evidence="4 7" id="KW-0812">Transmembrane</keyword>
<protein>
    <submittedName>
        <fullName evidence="8">Lipopolysaccharide biosynthesis protein</fullName>
    </submittedName>
</protein>
<dbReference type="PANTHER" id="PTHR30250:SF10">
    <property type="entry name" value="LIPOPOLYSACCHARIDE BIOSYNTHESIS PROTEIN WZXC"/>
    <property type="match status" value="1"/>
</dbReference>
<dbReference type="RefSeq" id="WP_277832465.1">
    <property type="nucleotide sequence ID" value="NZ_JARQZE010000005.1"/>
</dbReference>
<keyword evidence="3" id="KW-1003">Cell membrane</keyword>
<organism evidence="8 9">
    <name type="scientific">Thauera mechernichensis</name>
    <dbReference type="NCBI Taxonomy" id="82788"/>
    <lineage>
        <taxon>Bacteria</taxon>
        <taxon>Pseudomonadati</taxon>
        <taxon>Pseudomonadota</taxon>
        <taxon>Betaproteobacteria</taxon>
        <taxon>Rhodocyclales</taxon>
        <taxon>Zoogloeaceae</taxon>
        <taxon>Thauera</taxon>
    </lineage>
</organism>
<feature type="transmembrane region" description="Helical" evidence="7">
    <location>
        <begin position="295"/>
        <end position="319"/>
    </location>
</feature>
<evidence type="ECO:0000313" key="9">
    <source>
        <dbReference type="Proteomes" id="UP001597158"/>
    </source>
</evidence>
<sequence>MTENVESLTKRAVSAAKWNYLGNGFKVMLQFLIGVWLARLLGPEAFGVVAIAWLMIGVGKLISDFGFSAALIQRPDLTDRDVGYIFTIQVLIGFSLSLLGFLFTSQIAAFFNHAPAEPVIAVMAWLFLIQAIGQTTTAALNRALRFKFSQMANVATYMLGYVGIGLPMAYLGYGAWSLVAAQMAQAVAYTVIVLVKSRVAIRPRLRPSKPGLFTFGGKVIGANLCSYAILNLDNFIVGKYLGVAQLGVYNRAMTLLGTPNGVIVTSLQSVLFSAASREQNNPESTKRSFLAATEFVGLVCLPIFLTVAVVPEVVVLGIYGEAWSAAISPLVPLALAMPVHAFLAVIGPVLMAINRTELEVYAQLVALLISAPLLFFAGMQSLDALAWAVFIAHLIRWITLLVAARFGMCVTLFEVSVALQRGLVLGLLVAGTVALTDYFLSAKNDMVNLLILMATASLALLFFLRALGPYIGRGALFKLLLERNALPCRVTYWLRLN</sequence>
<feature type="transmembrane region" description="Helical" evidence="7">
    <location>
        <begin position="20"/>
        <end position="38"/>
    </location>
</feature>